<proteinExistence type="predicted"/>
<reference evidence="2" key="1">
    <citation type="journal article" date="2020" name="Stud. Mycol.">
        <title>101 Dothideomycetes genomes: a test case for predicting lifestyles and emergence of pathogens.</title>
        <authorList>
            <person name="Haridas S."/>
            <person name="Albert R."/>
            <person name="Binder M."/>
            <person name="Bloem J."/>
            <person name="Labutti K."/>
            <person name="Salamov A."/>
            <person name="Andreopoulos B."/>
            <person name="Baker S."/>
            <person name="Barry K."/>
            <person name="Bills G."/>
            <person name="Bluhm B."/>
            <person name="Cannon C."/>
            <person name="Castanera R."/>
            <person name="Culley D."/>
            <person name="Daum C."/>
            <person name="Ezra D."/>
            <person name="Gonzalez J."/>
            <person name="Henrissat B."/>
            <person name="Kuo A."/>
            <person name="Liang C."/>
            <person name="Lipzen A."/>
            <person name="Lutzoni F."/>
            <person name="Magnuson J."/>
            <person name="Mondo S."/>
            <person name="Nolan M."/>
            <person name="Ohm R."/>
            <person name="Pangilinan J."/>
            <person name="Park H.-J."/>
            <person name="Ramirez L."/>
            <person name="Alfaro M."/>
            <person name="Sun H."/>
            <person name="Tritt A."/>
            <person name="Yoshinaga Y."/>
            <person name="Zwiers L.-H."/>
            <person name="Turgeon B."/>
            <person name="Goodwin S."/>
            <person name="Spatafora J."/>
            <person name="Crous P."/>
            <person name="Grigoriev I."/>
        </authorList>
    </citation>
    <scope>NUCLEOTIDE SEQUENCE</scope>
    <source>
        <strain evidence="2">CBS 122368</strain>
    </source>
</reference>
<name>A0A6A6I699_9PLEO</name>
<evidence type="ECO:0000313" key="2">
    <source>
        <dbReference type="EMBL" id="KAF2245857.1"/>
    </source>
</evidence>
<keyword evidence="1" id="KW-1133">Transmembrane helix</keyword>
<feature type="transmembrane region" description="Helical" evidence="1">
    <location>
        <begin position="44"/>
        <end position="64"/>
    </location>
</feature>
<evidence type="ECO:0000256" key="1">
    <source>
        <dbReference type="SAM" id="Phobius"/>
    </source>
</evidence>
<dbReference type="EMBL" id="ML987199">
    <property type="protein sequence ID" value="KAF2245857.1"/>
    <property type="molecule type" value="Genomic_DNA"/>
</dbReference>
<sequence>MAEIIEGVNTRRIYKLTVFCIVISALLGIAYNAITGEAGDGFSIASYLITALGFFVAVVAAGEWMGLESLDSFSETDLKRGKRYRVEYCEM</sequence>
<keyword evidence="1" id="KW-0472">Membrane</keyword>
<organism evidence="2 3">
    <name type="scientific">Trematosphaeria pertusa</name>
    <dbReference type="NCBI Taxonomy" id="390896"/>
    <lineage>
        <taxon>Eukaryota</taxon>
        <taxon>Fungi</taxon>
        <taxon>Dikarya</taxon>
        <taxon>Ascomycota</taxon>
        <taxon>Pezizomycotina</taxon>
        <taxon>Dothideomycetes</taxon>
        <taxon>Pleosporomycetidae</taxon>
        <taxon>Pleosporales</taxon>
        <taxon>Massarineae</taxon>
        <taxon>Trematosphaeriaceae</taxon>
        <taxon>Trematosphaeria</taxon>
    </lineage>
</organism>
<dbReference type="Proteomes" id="UP000800094">
    <property type="component" value="Unassembled WGS sequence"/>
</dbReference>
<evidence type="ECO:0000313" key="3">
    <source>
        <dbReference type="Proteomes" id="UP000800094"/>
    </source>
</evidence>
<dbReference type="RefSeq" id="XP_033680861.1">
    <property type="nucleotide sequence ID" value="XM_033833648.1"/>
</dbReference>
<accession>A0A6A6I699</accession>
<dbReference type="AlphaFoldDB" id="A0A6A6I699"/>
<gene>
    <name evidence="2" type="ORF">BU26DRAFT_567376</name>
</gene>
<keyword evidence="1" id="KW-0812">Transmembrane</keyword>
<keyword evidence="3" id="KW-1185">Reference proteome</keyword>
<dbReference type="OrthoDB" id="3639052at2759"/>
<feature type="transmembrane region" description="Helical" evidence="1">
    <location>
        <begin position="12"/>
        <end position="32"/>
    </location>
</feature>
<protein>
    <submittedName>
        <fullName evidence="2">Uncharacterized protein</fullName>
    </submittedName>
</protein>
<dbReference type="GeneID" id="54586978"/>